<dbReference type="AlphaFoldDB" id="A0AAD6VA39"/>
<organism evidence="4 5">
    <name type="scientific">Mycena pura</name>
    <dbReference type="NCBI Taxonomy" id="153505"/>
    <lineage>
        <taxon>Eukaryota</taxon>
        <taxon>Fungi</taxon>
        <taxon>Dikarya</taxon>
        <taxon>Basidiomycota</taxon>
        <taxon>Agaricomycotina</taxon>
        <taxon>Agaricomycetes</taxon>
        <taxon>Agaricomycetidae</taxon>
        <taxon>Agaricales</taxon>
        <taxon>Marasmiineae</taxon>
        <taxon>Mycenaceae</taxon>
        <taxon>Mycena</taxon>
    </lineage>
</organism>
<reference evidence="4" key="1">
    <citation type="submission" date="2023-03" db="EMBL/GenBank/DDBJ databases">
        <title>Massive genome expansion in bonnet fungi (Mycena s.s.) driven by repeated elements and novel gene families across ecological guilds.</title>
        <authorList>
            <consortium name="Lawrence Berkeley National Laboratory"/>
            <person name="Harder C.B."/>
            <person name="Miyauchi S."/>
            <person name="Viragh M."/>
            <person name="Kuo A."/>
            <person name="Thoen E."/>
            <person name="Andreopoulos B."/>
            <person name="Lu D."/>
            <person name="Skrede I."/>
            <person name="Drula E."/>
            <person name="Henrissat B."/>
            <person name="Morin E."/>
            <person name="Kohler A."/>
            <person name="Barry K."/>
            <person name="LaButti K."/>
            <person name="Morin E."/>
            <person name="Salamov A."/>
            <person name="Lipzen A."/>
            <person name="Mereny Z."/>
            <person name="Hegedus B."/>
            <person name="Baldrian P."/>
            <person name="Stursova M."/>
            <person name="Weitz H."/>
            <person name="Taylor A."/>
            <person name="Grigoriev I.V."/>
            <person name="Nagy L.G."/>
            <person name="Martin F."/>
            <person name="Kauserud H."/>
        </authorList>
    </citation>
    <scope>NUCLEOTIDE SEQUENCE</scope>
    <source>
        <strain evidence="4">9144</strain>
    </source>
</reference>
<keyword evidence="2" id="KW-0496">Mitochondrion</keyword>
<dbReference type="Proteomes" id="UP001219525">
    <property type="component" value="Unassembled WGS sequence"/>
</dbReference>
<dbReference type="Pfam" id="PF11022">
    <property type="entry name" value="ATP19"/>
    <property type="match status" value="1"/>
</dbReference>
<sequence>MTYTILGRVIPKQYLSMGVLGLLGGVAVYSTRGKPGPRTVDDAKKSVPINAGSREEEVLETAAPKH</sequence>
<keyword evidence="5" id="KW-1185">Reference proteome</keyword>
<name>A0AAD6VA39_9AGAR</name>
<dbReference type="GO" id="GO:0031966">
    <property type="term" value="C:mitochondrial membrane"/>
    <property type="evidence" value="ECO:0007669"/>
    <property type="project" value="UniProtKB-SubCell"/>
</dbReference>
<dbReference type="EMBL" id="JARJCW010000037">
    <property type="protein sequence ID" value="KAJ7207039.1"/>
    <property type="molecule type" value="Genomic_DNA"/>
</dbReference>
<comment type="caution">
    <text evidence="4">The sequence shown here is derived from an EMBL/GenBank/DDBJ whole genome shotgun (WGS) entry which is preliminary data.</text>
</comment>
<dbReference type="PANTHER" id="PTHR28074:SF1">
    <property type="entry name" value="ATP SYNTHASE SUBUNIT K, MITOCHONDRIAL"/>
    <property type="match status" value="1"/>
</dbReference>
<comment type="subcellular location">
    <subcellularLocation>
        <location evidence="1">Mitochondrion membrane</location>
    </subcellularLocation>
</comment>
<proteinExistence type="predicted"/>
<protein>
    <submittedName>
        <fullName evidence="4">Uncharacterized protein</fullName>
    </submittedName>
</protein>
<evidence type="ECO:0000256" key="3">
    <source>
        <dbReference type="ARBA" id="ARBA00023136"/>
    </source>
</evidence>
<evidence type="ECO:0000313" key="5">
    <source>
        <dbReference type="Proteomes" id="UP001219525"/>
    </source>
</evidence>
<evidence type="ECO:0000313" key="4">
    <source>
        <dbReference type="EMBL" id="KAJ7207039.1"/>
    </source>
</evidence>
<dbReference type="PANTHER" id="PTHR28074">
    <property type="entry name" value="ATP SYNTHASE SUBUNIT K, MITOCHONDRIAL"/>
    <property type="match status" value="1"/>
</dbReference>
<accession>A0AAD6VA39</accession>
<gene>
    <name evidence="4" type="ORF">GGX14DRAFT_455975</name>
</gene>
<evidence type="ECO:0000256" key="1">
    <source>
        <dbReference type="ARBA" id="ARBA00004325"/>
    </source>
</evidence>
<dbReference type="GO" id="GO:0015986">
    <property type="term" value="P:proton motive force-driven ATP synthesis"/>
    <property type="evidence" value="ECO:0007669"/>
    <property type="project" value="TreeGrafter"/>
</dbReference>
<evidence type="ECO:0000256" key="2">
    <source>
        <dbReference type="ARBA" id="ARBA00023128"/>
    </source>
</evidence>
<keyword evidence="3" id="KW-0472">Membrane</keyword>
<dbReference type="InterPro" id="IPR021278">
    <property type="entry name" value="ATP19"/>
</dbReference>